<reference evidence="2 3" key="1">
    <citation type="journal article" date="2018" name="Sci. Rep.">
        <title>Genomic signatures of local adaptation to the degree of environmental predictability in rotifers.</title>
        <authorList>
            <person name="Franch-Gras L."/>
            <person name="Hahn C."/>
            <person name="Garcia-Roger E.M."/>
            <person name="Carmona M.J."/>
            <person name="Serra M."/>
            <person name="Gomez A."/>
        </authorList>
    </citation>
    <scope>NUCLEOTIDE SEQUENCE [LARGE SCALE GENOMIC DNA]</scope>
    <source>
        <strain evidence="2">HYR1</strain>
    </source>
</reference>
<keyword evidence="1" id="KW-1133">Transmembrane helix</keyword>
<evidence type="ECO:0000256" key="1">
    <source>
        <dbReference type="SAM" id="Phobius"/>
    </source>
</evidence>
<accession>A0A3M7QLD8</accession>
<comment type="caution">
    <text evidence="2">The sequence shown here is derived from an EMBL/GenBank/DDBJ whole genome shotgun (WGS) entry which is preliminary data.</text>
</comment>
<feature type="transmembrane region" description="Helical" evidence="1">
    <location>
        <begin position="6"/>
        <end position="24"/>
    </location>
</feature>
<dbReference type="Proteomes" id="UP000276133">
    <property type="component" value="Unassembled WGS sequence"/>
</dbReference>
<proteinExistence type="predicted"/>
<evidence type="ECO:0000313" key="3">
    <source>
        <dbReference type="Proteomes" id="UP000276133"/>
    </source>
</evidence>
<organism evidence="2 3">
    <name type="scientific">Brachionus plicatilis</name>
    <name type="common">Marine rotifer</name>
    <name type="synonym">Brachionus muelleri</name>
    <dbReference type="NCBI Taxonomy" id="10195"/>
    <lineage>
        <taxon>Eukaryota</taxon>
        <taxon>Metazoa</taxon>
        <taxon>Spiralia</taxon>
        <taxon>Gnathifera</taxon>
        <taxon>Rotifera</taxon>
        <taxon>Eurotatoria</taxon>
        <taxon>Monogononta</taxon>
        <taxon>Pseudotrocha</taxon>
        <taxon>Ploima</taxon>
        <taxon>Brachionidae</taxon>
        <taxon>Brachionus</taxon>
    </lineage>
</organism>
<name>A0A3M7QLD8_BRAPC</name>
<keyword evidence="3" id="KW-1185">Reference proteome</keyword>
<dbReference type="AlphaFoldDB" id="A0A3M7QLD8"/>
<keyword evidence="1" id="KW-0472">Membrane</keyword>
<sequence>MLLLFFKIIYINFTLAVMGIIFLTQNLSKITLTKYIIKSFIIKFQRDNSDITVMTLFKKNKPKCLNV</sequence>
<keyword evidence="1" id="KW-0812">Transmembrane</keyword>
<evidence type="ECO:0000313" key="2">
    <source>
        <dbReference type="EMBL" id="RNA12073.1"/>
    </source>
</evidence>
<gene>
    <name evidence="2" type="ORF">BpHYR1_037684</name>
</gene>
<protein>
    <submittedName>
        <fullName evidence="2">Uncharacterized protein</fullName>
    </submittedName>
</protein>
<dbReference type="EMBL" id="REGN01005772">
    <property type="protein sequence ID" value="RNA12073.1"/>
    <property type="molecule type" value="Genomic_DNA"/>
</dbReference>